<evidence type="ECO:0000256" key="1">
    <source>
        <dbReference type="ARBA" id="ARBA00014334"/>
    </source>
</evidence>
<evidence type="ECO:0000259" key="8">
    <source>
        <dbReference type="PROSITE" id="PS50893"/>
    </source>
</evidence>
<keyword evidence="10" id="KW-1185">Reference proteome</keyword>
<reference evidence="10" key="1">
    <citation type="journal article" date="2013" name="Science">
        <title>Gene transfer from bacteria and archaea facilitated evolution of an extremophilic eukaryote.</title>
        <authorList>
            <person name="Schonknecht G."/>
            <person name="Chen W.H."/>
            <person name="Ternes C.M."/>
            <person name="Barbier G.G."/>
            <person name="Shrestha R.P."/>
            <person name="Stanke M."/>
            <person name="Brautigam A."/>
            <person name="Baker B.J."/>
            <person name="Banfield J.F."/>
            <person name="Garavito R.M."/>
            <person name="Carr K."/>
            <person name="Wilkerson C."/>
            <person name="Rensing S.A."/>
            <person name="Gagneul D."/>
            <person name="Dickenson N.E."/>
            <person name="Oesterhelt C."/>
            <person name="Lercher M.J."/>
            <person name="Weber A.P."/>
        </authorList>
    </citation>
    <scope>NUCLEOTIDE SEQUENCE [LARGE SCALE GENOMIC DNA]</scope>
    <source>
        <strain evidence="10">074W</strain>
    </source>
</reference>
<dbReference type="GO" id="GO:0016887">
    <property type="term" value="F:ATP hydrolysis activity"/>
    <property type="evidence" value="ECO:0007669"/>
    <property type="project" value="InterPro"/>
</dbReference>
<keyword evidence="2" id="KW-0813">Transport</keyword>
<dbReference type="KEGG" id="gsl:Gasu_37370"/>
<accession>M2XZ63</accession>
<dbReference type="InterPro" id="IPR003593">
    <property type="entry name" value="AAA+_ATPase"/>
</dbReference>
<dbReference type="GO" id="GO:0043190">
    <property type="term" value="C:ATP-binding cassette (ABC) transporter complex"/>
    <property type="evidence" value="ECO:0007669"/>
    <property type="project" value="InterPro"/>
</dbReference>
<dbReference type="NCBIfam" id="TIGR00968">
    <property type="entry name" value="3a0106s01"/>
    <property type="match status" value="1"/>
</dbReference>
<dbReference type="GeneID" id="17087693"/>
<dbReference type="Pfam" id="PF00005">
    <property type="entry name" value="ABC_tran"/>
    <property type="match status" value="1"/>
</dbReference>
<dbReference type="Pfam" id="PF03459">
    <property type="entry name" value="TOBE"/>
    <property type="match status" value="1"/>
</dbReference>
<evidence type="ECO:0000313" key="9">
    <source>
        <dbReference type="EMBL" id="EME28849.1"/>
    </source>
</evidence>
<keyword evidence="6" id="KW-0764">Sulfate transport</keyword>
<dbReference type="SUPFAM" id="SSF52540">
    <property type="entry name" value="P-loop containing nucleoside triphosphate hydrolases"/>
    <property type="match status" value="1"/>
</dbReference>
<organism evidence="9 10">
    <name type="scientific">Galdieria sulphuraria</name>
    <name type="common">Red alga</name>
    <dbReference type="NCBI Taxonomy" id="130081"/>
    <lineage>
        <taxon>Eukaryota</taxon>
        <taxon>Rhodophyta</taxon>
        <taxon>Bangiophyceae</taxon>
        <taxon>Galdieriales</taxon>
        <taxon>Galdieriaceae</taxon>
        <taxon>Galdieria</taxon>
    </lineage>
</organism>
<dbReference type="InterPro" id="IPR003439">
    <property type="entry name" value="ABC_transporter-like_ATP-bd"/>
</dbReference>
<dbReference type="InterPro" id="IPR017871">
    <property type="entry name" value="ABC_transporter-like_CS"/>
</dbReference>
<dbReference type="PROSITE" id="PS50893">
    <property type="entry name" value="ABC_TRANSPORTER_2"/>
    <property type="match status" value="1"/>
</dbReference>
<dbReference type="Proteomes" id="UP000030680">
    <property type="component" value="Unassembled WGS sequence"/>
</dbReference>
<dbReference type="FunFam" id="3.40.50.300:FF:000425">
    <property type="entry name" value="Probable ABC transporter, ATP-binding subunit"/>
    <property type="match status" value="1"/>
</dbReference>
<name>M2XZ63_GALSU</name>
<dbReference type="PANTHER" id="PTHR42781">
    <property type="entry name" value="SPERMIDINE/PUTRESCINE IMPORT ATP-BINDING PROTEIN POTA"/>
    <property type="match status" value="1"/>
</dbReference>
<keyword evidence="4 9" id="KW-0067">ATP-binding</keyword>
<evidence type="ECO:0000313" key="10">
    <source>
        <dbReference type="Proteomes" id="UP000030680"/>
    </source>
</evidence>
<dbReference type="AlphaFoldDB" id="M2XZ63"/>
<dbReference type="InterPro" id="IPR008995">
    <property type="entry name" value="Mo/tungstate-bd_C_term_dom"/>
</dbReference>
<evidence type="ECO:0000256" key="7">
    <source>
        <dbReference type="SAM" id="MobiDB-lite"/>
    </source>
</evidence>
<dbReference type="Gramene" id="EME28849">
    <property type="protein sequence ID" value="EME28849"/>
    <property type="gene ID" value="Gasu_37370"/>
</dbReference>
<keyword evidence="3" id="KW-0547">Nucleotide-binding</keyword>
<dbReference type="Gene3D" id="3.40.50.300">
    <property type="entry name" value="P-loop containing nucleotide triphosphate hydrolases"/>
    <property type="match status" value="1"/>
</dbReference>
<feature type="compositionally biased region" description="Low complexity" evidence="7">
    <location>
        <begin position="96"/>
        <end position="105"/>
    </location>
</feature>
<evidence type="ECO:0000256" key="5">
    <source>
        <dbReference type="ARBA" id="ARBA00022967"/>
    </source>
</evidence>
<gene>
    <name evidence="9" type="ORF">Gasu_37370</name>
</gene>
<dbReference type="SUPFAM" id="SSF50331">
    <property type="entry name" value="MOP-like"/>
    <property type="match status" value="1"/>
</dbReference>
<dbReference type="eggNOG" id="KOG0055">
    <property type="taxonomic scope" value="Eukaryota"/>
</dbReference>
<feature type="region of interest" description="Disordered" evidence="7">
    <location>
        <begin position="96"/>
        <end position="122"/>
    </location>
</feature>
<keyword evidence="5" id="KW-1278">Translocase</keyword>
<dbReference type="RefSeq" id="XP_005705369.1">
    <property type="nucleotide sequence ID" value="XM_005705312.1"/>
</dbReference>
<evidence type="ECO:0000256" key="6">
    <source>
        <dbReference type="ARBA" id="ARBA00023032"/>
    </source>
</evidence>
<dbReference type="InterPro" id="IPR050093">
    <property type="entry name" value="ABC_SmlMolc_Importer"/>
</dbReference>
<proteinExistence type="predicted"/>
<feature type="domain" description="ABC transporter" evidence="8">
    <location>
        <begin position="132"/>
        <end position="366"/>
    </location>
</feature>
<protein>
    <recommendedName>
        <fullName evidence="1">Probable ATP-dependent transporter ycf16</fullName>
    </recommendedName>
</protein>
<sequence length="483" mass="54409">MQLGYLSLNATFYTNKIKPQQTVDIETENCRINGSRNKKRHRNTGLFLGKTRQIPFRICFGGDWTMTLEEAKKNPRGLGNIFFRFLRSIIPRSESVDSSVTSTDGDSVEWRDQSGATRSKRYSSRQVSSVPIKIRHLHKTFGEGSESFVALRDINLDLEAGALVALVGPSGSGKSTLLRIIAGLETCDTGQILFGDEDATNIRVQDRRIGFVFQHYALFRHMTVEQNIEFGLKIRGVDKNTRKKKVAELLDLMQLSGLGHRYPSQISGGQRQRVALARSLAPDPSVLLLDEPFAALDAKVRRGLRAWLRRLHEEVGVTTIFVTHDQLEALEVASTLVVMNRGRVEQVGTPSEVYDSPQTPFVMSFMGDVNVLKRSRALGENTLLDLENTQKFRSQRTPETFMLRPHDIQIDSAPSLFTTEATVVSIVFLGWQVNVDVELSDGQVLQAHLTKTTFEKLNLSRGQTVYIRFPEKTLYQVEDDYSI</sequence>
<dbReference type="Gene3D" id="2.40.50.100">
    <property type="match status" value="1"/>
</dbReference>
<keyword evidence="9" id="KW-0378">Hydrolase</keyword>
<dbReference type="InterPro" id="IPR027417">
    <property type="entry name" value="P-loop_NTPase"/>
</dbReference>
<dbReference type="GO" id="GO:0015419">
    <property type="term" value="F:ABC-type sulfate transporter activity"/>
    <property type="evidence" value="ECO:0007669"/>
    <property type="project" value="InterPro"/>
</dbReference>
<dbReference type="PROSITE" id="PS00211">
    <property type="entry name" value="ABC_TRANSPORTER_1"/>
    <property type="match status" value="1"/>
</dbReference>
<dbReference type="InterPro" id="IPR005666">
    <property type="entry name" value="Sulph_transpt1"/>
</dbReference>
<dbReference type="STRING" id="130081.M2XZ63"/>
<evidence type="ECO:0000256" key="3">
    <source>
        <dbReference type="ARBA" id="ARBA00022741"/>
    </source>
</evidence>
<dbReference type="InterPro" id="IPR005116">
    <property type="entry name" value="Transp-assoc_OB_typ1"/>
</dbReference>
<evidence type="ECO:0000256" key="2">
    <source>
        <dbReference type="ARBA" id="ARBA00022448"/>
    </source>
</evidence>
<dbReference type="OrthoDB" id="6593433at2759"/>
<dbReference type="SMART" id="SM00382">
    <property type="entry name" value="AAA"/>
    <property type="match status" value="1"/>
</dbReference>
<dbReference type="GO" id="GO:0005524">
    <property type="term" value="F:ATP binding"/>
    <property type="evidence" value="ECO:0007669"/>
    <property type="project" value="UniProtKB-KW"/>
</dbReference>
<dbReference type="PANTHER" id="PTHR42781:SF4">
    <property type="entry name" value="SPERMIDINE_PUTRESCINE IMPORT ATP-BINDING PROTEIN POTA"/>
    <property type="match status" value="1"/>
</dbReference>
<evidence type="ECO:0000256" key="4">
    <source>
        <dbReference type="ARBA" id="ARBA00022840"/>
    </source>
</evidence>
<dbReference type="EMBL" id="KB454515">
    <property type="protein sequence ID" value="EME28849.1"/>
    <property type="molecule type" value="Genomic_DNA"/>
</dbReference>